<feature type="domain" description="F-box" evidence="1">
    <location>
        <begin position="10"/>
        <end position="51"/>
    </location>
</feature>
<dbReference type="Pfam" id="PF03478">
    <property type="entry name" value="Beta-prop_KIB1-4"/>
    <property type="match status" value="1"/>
</dbReference>
<dbReference type="InterPro" id="IPR001810">
    <property type="entry name" value="F-box_dom"/>
</dbReference>
<accession>A0ABR0XGD4</accession>
<dbReference type="InterPro" id="IPR005174">
    <property type="entry name" value="KIB1-4_b-propeller"/>
</dbReference>
<organism evidence="2 3">
    <name type="scientific">Rehmannia glutinosa</name>
    <name type="common">Chinese foxglove</name>
    <dbReference type="NCBI Taxonomy" id="99300"/>
    <lineage>
        <taxon>Eukaryota</taxon>
        <taxon>Viridiplantae</taxon>
        <taxon>Streptophyta</taxon>
        <taxon>Embryophyta</taxon>
        <taxon>Tracheophyta</taxon>
        <taxon>Spermatophyta</taxon>
        <taxon>Magnoliopsida</taxon>
        <taxon>eudicotyledons</taxon>
        <taxon>Gunneridae</taxon>
        <taxon>Pentapetalae</taxon>
        <taxon>asterids</taxon>
        <taxon>lamiids</taxon>
        <taxon>Lamiales</taxon>
        <taxon>Orobanchaceae</taxon>
        <taxon>Rehmannieae</taxon>
        <taxon>Rehmannia</taxon>
    </lineage>
</organism>
<proteinExistence type="predicted"/>
<dbReference type="InterPro" id="IPR036047">
    <property type="entry name" value="F-box-like_dom_sf"/>
</dbReference>
<sequence>MKTHSDWRDLPSELLADIAKRLSSIHDYLSFRRVCSYWRSAATFDNFDNALSRVPWLMYVTGEEKKEEKNVERVVSFFDLSNNNTYNITTNFPEKSYLLSCGGWILCVSEDTGGGEVNLTHPVWRVKIDLPCLDTFPDYSHEDGIHFISKMVLSGSPTMKGDLVVMVIWGKNNQLGFSRPGDSSWSVTDTWDGSFSDIIYRKGRLYAVDFSGRIVECDIHGPNPSQIVKVFSFPNFDASFDAICYLLGSSSGELLIVCHRIFGRKTLWFEVFEIDLKDGSHKEIHGLPNKALFLGCNSSLCVEVCDWDRNAVKPNCIYFTGRGKDSDRGRFKKKDDD</sequence>
<comment type="caution">
    <text evidence="2">The sequence shown here is derived from an EMBL/GenBank/DDBJ whole genome shotgun (WGS) entry which is preliminary data.</text>
</comment>
<dbReference type="SUPFAM" id="SSF81383">
    <property type="entry name" value="F-box domain"/>
    <property type="match status" value="1"/>
</dbReference>
<dbReference type="InterPro" id="IPR050942">
    <property type="entry name" value="F-box_BR-signaling"/>
</dbReference>
<evidence type="ECO:0000313" key="2">
    <source>
        <dbReference type="EMBL" id="KAK6158227.1"/>
    </source>
</evidence>
<dbReference type="SMART" id="SM00256">
    <property type="entry name" value="FBOX"/>
    <property type="match status" value="1"/>
</dbReference>
<gene>
    <name evidence="2" type="ORF">DH2020_005541</name>
</gene>
<dbReference type="PANTHER" id="PTHR44259">
    <property type="entry name" value="OS07G0183000 PROTEIN-RELATED"/>
    <property type="match status" value="1"/>
</dbReference>
<dbReference type="PANTHER" id="PTHR44259:SF108">
    <property type="entry name" value="F-BOX PROTEIN SKIP23-LIKE"/>
    <property type="match status" value="1"/>
</dbReference>
<keyword evidence="3" id="KW-1185">Reference proteome</keyword>
<evidence type="ECO:0000259" key="1">
    <source>
        <dbReference type="SMART" id="SM00256"/>
    </source>
</evidence>
<protein>
    <recommendedName>
        <fullName evidence="1">F-box domain-containing protein</fullName>
    </recommendedName>
</protein>
<dbReference type="Proteomes" id="UP001318860">
    <property type="component" value="Unassembled WGS sequence"/>
</dbReference>
<reference evidence="2 3" key="1">
    <citation type="journal article" date="2021" name="Comput. Struct. Biotechnol. J.">
        <title>De novo genome assembly of the potent medicinal plant Rehmannia glutinosa using nanopore technology.</title>
        <authorList>
            <person name="Ma L."/>
            <person name="Dong C."/>
            <person name="Song C."/>
            <person name="Wang X."/>
            <person name="Zheng X."/>
            <person name="Niu Y."/>
            <person name="Chen S."/>
            <person name="Feng W."/>
        </authorList>
    </citation>
    <scope>NUCLEOTIDE SEQUENCE [LARGE SCALE GENOMIC DNA]</scope>
    <source>
        <strain evidence="2">DH-2019</strain>
    </source>
</reference>
<dbReference type="Pfam" id="PF12937">
    <property type="entry name" value="F-box-like"/>
    <property type="match status" value="1"/>
</dbReference>
<dbReference type="EMBL" id="JABTTQ020000004">
    <property type="protein sequence ID" value="KAK6158227.1"/>
    <property type="molecule type" value="Genomic_DNA"/>
</dbReference>
<dbReference type="Gene3D" id="1.20.1280.50">
    <property type="match status" value="1"/>
</dbReference>
<evidence type="ECO:0000313" key="3">
    <source>
        <dbReference type="Proteomes" id="UP001318860"/>
    </source>
</evidence>
<name>A0ABR0XGD4_REHGL</name>